<evidence type="ECO:0000313" key="2">
    <source>
        <dbReference type="Proteomes" id="UP000600139"/>
    </source>
</evidence>
<dbReference type="InterPro" id="IPR011101">
    <property type="entry name" value="DUF5131"/>
</dbReference>
<dbReference type="AlphaFoldDB" id="A0A934R350"/>
<name>A0A934R350_9BACT</name>
<gene>
    <name evidence="1" type="ORF">JIN84_17995</name>
</gene>
<sequence>MKSSKIEWCDHTFNPWIGCTRVSPGCAHCYAANSTRARVLRAAGHETWGKGAPRSRTQTWREPIKWNREAALSLENYNTGVASGAGMTELARPRVFCASLADWLDDEVPIEWLADLLALVRLTPNLDWLLLTKRPENWFARVAGVRDVALERDDMELHGFAHSWIARADRPAPQNVWVGTTVENQEMADKRIPLLLSIPAKVRFLSCEPLLGPVDLVAPLVAARRAGLMSEGLTDEQACRVESTFSDLDGIHWVIAGGESGPKARPMHPDWARSLRDQCQAADVPFLFKQWGEHVTATIGNCYDGDSRQVELDGTDSSDWTIDRHTASTEIMVKIGKKKAGRLLDGREWNEFPTVEVNA</sequence>
<dbReference type="EMBL" id="JAENIK010000012">
    <property type="protein sequence ID" value="MBK1817518.1"/>
    <property type="molecule type" value="Genomic_DNA"/>
</dbReference>
<organism evidence="1 2">
    <name type="scientific">Luteolibacter yonseiensis</name>
    <dbReference type="NCBI Taxonomy" id="1144680"/>
    <lineage>
        <taxon>Bacteria</taxon>
        <taxon>Pseudomonadati</taxon>
        <taxon>Verrucomicrobiota</taxon>
        <taxon>Verrucomicrobiia</taxon>
        <taxon>Verrucomicrobiales</taxon>
        <taxon>Verrucomicrobiaceae</taxon>
        <taxon>Luteolibacter</taxon>
    </lineage>
</organism>
<keyword evidence="2" id="KW-1185">Reference proteome</keyword>
<accession>A0A934R350</accession>
<reference evidence="1" key="1">
    <citation type="submission" date="2021-01" db="EMBL/GenBank/DDBJ databases">
        <title>Modified the classification status of verrucomicrobia.</title>
        <authorList>
            <person name="Feng X."/>
        </authorList>
    </citation>
    <scope>NUCLEOTIDE SEQUENCE</scope>
    <source>
        <strain evidence="1">JCM 18052</strain>
    </source>
</reference>
<dbReference type="Proteomes" id="UP000600139">
    <property type="component" value="Unassembled WGS sequence"/>
</dbReference>
<evidence type="ECO:0000313" key="1">
    <source>
        <dbReference type="EMBL" id="MBK1817518.1"/>
    </source>
</evidence>
<dbReference type="RefSeq" id="WP_200352458.1">
    <property type="nucleotide sequence ID" value="NZ_BAABHZ010000001.1"/>
</dbReference>
<proteinExistence type="predicted"/>
<dbReference type="Pfam" id="PF07505">
    <property type="entry name" value="DUF5131"/>
    <property type="match status" value="1"/>
</dbReference>
<protein>
    <submittedName>
        <fullName evidence="1">Phage Gp37/Gp68 family protein</fullName>
    </submittedName>
</protein>
<comment type="caution">
    <text evidence="1">The sequence shown here is derived from an EMBL/GenBank/DDBJ whole genome shotgun (WGS) entry which is preliminary data.</text>
</comment>